<feature type="transmembrane region" description="Helical" evidence="1">
    <location>
        <begin position="12"/>
        <end position="33"/>
    </location>
</feature>
<accession>A0A1E8E459</accession>
<organism evidence="2 3">
    <name type="scientific">Acinetobacter towneri</name>
    <dbReference type="NCBI Taxonomy" id="202956"/>
    <lineage>
        <taxon>Bacteria</taxon>
        <taxon>Pseudomonadati</taxon>
        <taxon>Pseudomonadota</taxon>
        <taxon>Gammaproteobacteria</taxon>
        <taxon>Moraxellales</taxon>
        <taxon>Moraxellaceae</taxon>
        <taxon>Acinetobacter</taxon>
    </lineage>
</organism>
<dbReference type="InterPro" id="IPR047814">
    <property type="entry name" value="TfpX/TfpZ-like"/>
</dbReference>
<name>A0A1E8E459_9GAMM</name>
<comment type="caution">
    <text evidence="2">The sequence shown here is derived from an EMBL/GenBank/DDBJ whole genome shotgun (WGS) entry which is preliminary data.</text>
</comment>
<dbReference type="STRING" id="202956.BJN41_02800"/>
<dbReference type="EMBL" id="MKQS01000005">
    <property type="protein sequence ID" value="OFE44178.1"/>
    <property type="molecule type" value="Genomic_DNA"/>
</dbReference>
<dbReference type="NCBIfam" id="NF041437">
    <property type="entry name" value="TfpZ"/>
    <property type="match status" value="1"/>
</dbReference>
<proteinExistence type="predicted"/>
<keyword evidence="1" id="KW-1133">Transmembrane helix</keyword>
<dbReference type="AlphaFoldDB" id="A0A1E8E459"/>
<protein>
    <recommendedName>
        <fullName evidence="4">Type IV pilin accessory protein</fullName>
    </recommendedName>
</protein>
<sequence>MFFSKRVRYFLMHFASSILVAIVLIALVFFVWYPAPLASAEGVMTIFLMLVVIDVIVGPLLSLLVYKEGKKTLKMDLSIIVLIQVLATGYGVYAIAQSRPAWIVQAGWLFEVIPANVVDTKDQKQADPDYNNNGWLQPQWVAVDDAKNLNNGLSAPQLMPTTYNDLSYAEQRLKQYAEPLSSLKQFNKASDFERVLKDYPTAQYWMPLRTTGVGLTVLLDSDHKIIKVVDLRPWHE</sequence>
<keyword evidence="1" id="KW-0472">Membrane</keyword>
<evidence type="ECO:0000313" key="3">
    <source>
        <dbReference type="Proteomes" id="UP000186931"/>
    </source>
</evidence>
<evidence type="ECO:0000256" key="1">
    <source>
        <dbReference type="SAM" id="Phobius"/>
    </source>
</evidence>
<evidence type="ECO:0000313" key="2">
    <source>
        <dbReference type="EMBL" id="OFE44178.1"/>
    </source>
</evidence>
<feature type="transmembrane region" description="Helical" evidence="1">
    <location>
        <begin position="45"/>
        <end position="65"/>
    </location>
</feature>
<dbReference type="Proteomes" id="UP000186931">
    <property type="component" value="Unassembled WGS sequence"/>
</dbReference>
<evidence type="ECO:0008006" key="4">
    <source>
        <dbReference type="Google" id="ProtNLM"/>
    </source>
</evidence>
<reference evidence="2 3" key="1">
    <citation type="submission" date="2016-10" db="EMBL/GenBank/DDBJ databases">
        <title>Genome of airborne Acinetobacter sp. 5-2Ac02 in the hospital environment: Species near to Acinetobacter towneri.</title>
        <authorList>
            <person name="Barbosa B."/>
            <person name="Fernandez-Garcia L."/>
            <person name="Gato E."/>
            <person name="Leao R."/>
            <person name="Albano R."/>
            <person name="Fernandez B."/>
            <person name="Fernandez-Cuenca F."/>
            <person name="Marques E."/>
            <person name="Tomas M."/>
        </authorList>
    </citation>
    <scope>NUCLEOTIDE SEQUENCE [LARGE SCALE GENOMIC DNA]</scope>
    <source>
        <strain evidence="2 3">5-2Ac02</strain>
    </source>
</reference>
<keyword evidence="1" id="KW-0812">Transmembrane</keyword>
<feature type="transmembrane region" description="Helical" evidence="1">
    <location>
        <begin position="77"/>
        <end position="96"/>
    </location>
</feature>
<gene>
    <name evidence="2" type="ORF">BJN41_02800</name>
</gene>